<evidence type="ECO:0000256" key="5">
    <source>
        <dbReference type="ARBA" id="ARBA00022763"/>
    </source>
</evidence>
<evidence type="ECO:0000256" key="1">
    <source>
        <dbReference type="ARBA" id="ARBA00003618"/>
    </source>
</evidence>
<evidence type="ECO:0000313" key="13">
    <source>
        <dbReference type="Proteomes" id="UP000295504"/>
    </source>
</evidence>
<dbReference type="GO" id="GO:0043590">
    <property type="term" value="C:bacterial nucleoid"/>
    <property type="evidence" value="ECO:0007669"/>
    <property type="project" value="TreeGrafter"/>
</dbReference>
<dbReference type="CDD" id="cd03241">
    <property type="entry name" value="ABC_RecN"/>
    <property type="match status" value="2"/>
</dbReference>
<comment type="function">
    <text evidence="1 9">May be involved in recombinational repair of damaged DNA.</text>
</comment>
<evidence type="ECO:0000256" key="8">
    <source>
        <dbReference type="ARBA" id="ARBA00033408"/>
    </source>
</evidence>
<sequence>MLLELEITNFALIDNLKVEFQRGLNILTGETGAGKSIIIDALNMVVGDRADREFVRTGSNKCRIQAIFSLNHTEDLLNILNDNGIDLEDDTLIINREIHVNGRSVSRINGVIVNQSFLKLVAEYLIDIHGQHEHQSLMNSTNHIHMLDAFGSNKISKLLREYKEKYKSFLDAKKELNSICNNIQERERQIELLKYQINEIDSSKLKVGEDEELEKEINILSNSERIISVVQGACNDLYNGSQYIPAIDLVSRNLKPLLNISSINEVLKGFYNTIEEIQIKIDDVVREMRAYLQQIDHDPTILESLESRLNLINNLKRKYGNTIKEIIDYRNKINNELEDFVNSEVRINKLEGMINKLEIELKDISVKLSTERKLIAVSFENGLQDVLKTLNMNRVTFTIRFEESLDYTPYGIDKVEFLISTNIGEPLKSLTKVASGGEISRIMLAFKTILANVDKVDTLIFDEIDTGISGNTAQIVGEKLREIAEKHQIICITHLPQIASMANEHFLIEKNVVVDNTKTTVTRLTSKERVNEIGRLLGGELTDLTLKHAKEMITKAKKN</sequence>
<dbReference type="SUPFAM" id="SSF52540">
    <property type="entry name" value="P-loop containing nucleoside triphosphate hydrolases"/>
    <property type="match status" value="1"/>
</dbReference>
<comment type="similarity">
    <text evidence="2 9">Belongs to the RecN family.</text>
</comment>
<feature type="domain" description="RecF/RecN/SMC N-terminal" evidence="11">
    <location>
        <begin position="2"/>
        <end position="508"/>
    </location>
</feature>
<evidence type="ECO:0000256" key="4">
    <source>
        <dbReference type="ARBA" id="ARBA00022741"/>
    </source>
</evidence>
<proteinExistence type="inferred from homology"/>
<dbReference type="GO" id="GO:0006281">
    <property type="term" value="P:DNA repair"/>
    <property type="evidence" value="ECO:0007669"/>
    <property type="project" value="UniProtKB-KW"/>
</dbReference>
<dbReference type="PANTHER" id="PTHR11059:SF0">
    <property type="entry name" value="DNA REPAIR PROTEIN RECN"/>
    <property type="match status" value="1"/>
</dbReference>
<comment type="caution">
    <text evidence="12">The sequence shown here is derived from an EMBL/GenBank/DDBJ whole genome shotgun (WGS) entry which is preliminary data.</text>
</comment>
<dbReference type="PANTHER" id="PTHR11059">
    <property type="entry name" value="DNA REPAIR PROTEIN RECN"/>
    <property type="match status" value="1"/>
</dbReference>
<dbReference type="PIRSF" id="PIRSF003128">
    <property type="entry name" value="RecN"/>
    <property type="match status" value="1"/>
</dbReference>
<evidence type="ECO:0000256" key="6">
    <source>
        <dbReference type="ARBA" id="ARBA00022840"/>
    </source>
</evidence>
<dbReference type="GO" id="GO:0006310">
    <property type="term" value="P:DNA recombination"/>
    <property type="evidence" value="ECO:0007669"/>
    <property type="project" value="InterPro"/>
</dbReference>
<dbReference type="Pfam" id="PF02463">
    <property type="entry name" value="SMC_N"/>
    <property type="match status" value="1"/>
</dbReference>
<evidence type="ECO:0000256" key="3">
    <source>
        <dbReference type="ARBA" id="ARBA00021315"/>
    </source>
</evidence>
<dbReference type="EMBL" id="SLYC01000012">
    <property type="protein sequence ID" value="TCQ02900.1"/>
    <property type="molecule type" value="Genomic_DNA"/>
</dbReference>
<evidence type="ECO:0000256" key="10">
    <source>
        <dbReference type="SAM" id="Coils"/>
    </source>
</evidence>
<evidence type="ECO:0000259" key="11">
    <source>
        <dbReference type="Pfam" id="PF02463"/>
    </source>
</evidence>
<dbReference type="InterPro" id="IPR003395">
    <property type="entry name" value="RecF/RecN/SMC_N"/>
</dbReference>
<dbReference type="OrthoDB" id="9806954at2"/>
<dbReference type="InterPro" id="IPR027417">
    <property type="entry name" value="P-loop_NTPase"/>
</dbReference>
<keyword evidence="4" id="KW-0547">Nucleotide-binding</keyword>
<dbReference type="Proteomes" id="UP000295504">
    <property type="component" value="Unassembled WGS sequence"/>
</dbReference>
<dbReference type="NCBIfam" id="TIGR00634">
    <property type="entry name" value="recN"/>
    <property type="match status" value="1"/>
</dbReference>
<protein>
    <recommendedName>
        <fullName evidence="3 9">DNA repair protein RecN</fullName>
    </recommendedName>
    <alternativeName>
        <fullName evidence="8 9">Recombination protein N</fullName>
    </alternativeName>
</protein>
<dbReference type="FunFam" id="3.40.50.300:FF:000356">
    <property type="entry name" value="DNA repair protein RecN"/>
    <property type="match status" value="1"/>
</dbReference>
<gene>
    <name evidence="12" type="ORF">EDD79_101230</name>
</gene>
<keyword evidence="13" id="KW-1185">Reference proteome</keyword>
<evidence type="ECO:0000256" key="2">
    <source>
        <dbReference type="ARBA" id="ARBA00009441"/>
    </source>
</evidence>
<dbReference type="InterPro" id="IPR004604">
    <property type="entry name" value="DNA_recomb/repair_RecN"/>
</dbReference>
<name>A0A4R2TH61_9FIRM</name>
<dbReference type="Gene3D" id="3.40.50.300">
    <property type="entry name" value="P-loop containing nucleotide triphosphate hydrolases"/>
    <property type="match status" value="2"/>
</dbReference>
<keyword evidence="5 9" id="KW-0227">DNA damage</keyword>
<organism evidence="12 13">
    <name type="scientific">Serpentinicella alkaliphila</name>
    <dbReference type="NCBI Taxonomy" id="1734049"/>
    <lineage>
        <taxon>Bacteria</taxon>
        <taxon>Bacillati</taxon>
        <taxon>Bacillota</taxon>
        <taxon>Clostridia</taxon>
        <taxon>Peptostreptococcales</taxon>
        <taxon>Natronincolaceae</taxon>
        <taxon>Serpentinicella</taxon>
    </lineage>
</organism>
<dbReference type="AlphaFoldDB" id="A0A4R2TH61"/>
<keyword evidence="7 9" id="KW-0234">DNA repair</keyword>
<evidence type="ECO:0000313" key="12">
    <source>
        <dbReference type="EMBL" id="TCQ02900.1"/>
    </source>
</evidence>
<dbReference type="FunFam" id="3.40.50.300:FF:000319">
    <property type="entry name" value="DNA repair protein RecN"/>
    <property type="match status" value="1"/>
</dbReference>
<feature type="coiled-coil region" evidence="10">
    <location>
        <begin position="274"/>
        <end position="367"/>
    </location>
</feature>
<accession>A0A4R2TH61</accession>
<dbReference type="RefSeq" id="WP_132848199.1">
    <property type="nucleotide sequence ID" value="NZ_CP058648.1"/>
</dbReference>
<dbReference type="NCBIfam" id="NF008121">
    <property type="entry name" value="PRK10869.1"/>
    <property type="match status" value="1"/>
</dbReference>
<dbReference type="GO" id="GO:0009432">
    <property type="term" value="P:SOS response"/>
    <property type="evidence" value="ECO:0007669"/>
    <property type="project" value="TreeGrafter"/>
</dbReference>
<reference evidence="12 13" key="1">
    <citation type="submission" date="2019-03" db="EMBL/GenBank/DDBJ databases">
        <title>Genomic Encyclopedia of Type Strains, Phase IV (KMG-IV): sequencing the most valuable type-strain genomes for metagenomic binning, comparative biology and taxonomic classification.</title>
        <authorList>
            <person name="Goeker M."/>
        </authorList>
    </citation>
    <scope>NUCLEOTIDE SEQUENCE [LARGE SCALE GENOMIC DNA]</scope>
    <source>
        <strain evidence="12 13">DSM 100013</strain>
    </source>
</reference>
<keyword evidence="6" id="KW-0067">ATP-binding</keyword>
<evidence type="ECO:0000256" key="9">
    <source>
        <dbReference type="PIRNR" id="PIRNR003128"/>
    </source>
</evidence>
<dbReference type="GO" id="GO:0005524">
    <property type="term" value="F:ATP binding"/>
    <property type="evidence" value="ECO:0007669"/>
    <property type="project" value="UniProtKB-KW"/>
</dbReference>
<keyword evidence="10" id="KW-0175">Coiled coil</keyword>
<evidence type="ECO:0000256" key="7">
    <source>
        <dbReference type="ARBA" id="ARBA00023204"/>
    </source>
</evidence>